<dbReference type="GeneID" id="69034784"/>
<evidence type="ECO:0000313" key="3">
    <source>
        <dbReference type="Proteomes" id="UP000001631"/>
    </source>
</evidence>
<name>C0NFV2_AJECG</name>
<sequence length="122" mass="13479">MSTRCVGKQTVVVNVMFTYFLSTKLHKQSQSEFVVPFVGVDLNSHNVQLTNYHSDLGVPALWSVIGRDALSENGFFGFHISPPETSLRMRGGRVKPLEDMRRKQVGSISSDATGRNIGAKPI</sequence>
<dbReference type="InParanoid" id="C0NFV2"/>
<accession>C0NFV2</accession>
<evidence type="ECO:0000313" key="2">
    <source>
        <dbReference type="EMBL" id="EEH10122.1"/>
    </source>
</evidence>
<evidence type="ECO:0000256" key="1">
    <source>
        <dbReference type="SAM" id="MobiDB-lite"/>
    </source>
</evidence>
<dbReference type="AlphaFoldDB" id="C0NFV2"/>
<proteinExistence type="predicted"/>
<protein>
    <submittedName>
        <fullName evidence="2">Uncharacterized protein</fullName>
    </submittedName>
</protein>
<organism evidence="2 3">
    <name type="scientific">Ajellomyces capsulatus (strain G186AR / H82 / ATCC MYA-2454 / RMSCC 2432)</name>
    <name type="common">Darling's disease fungus</name>
    <name type="synonym">Histoplasma capsulatum</name>
    <dbReference type="NCBI Taxonomy" id="447093"/>
    <lineage>
        <taxon>Eukaryota</taxon>
        <taxon>Fungi</taxon>
        <taxon>Dikarya</taxon>
        <taxon>Ascomycota</taxon>
        <taxon>Pezizomycotina</taxon>
        <taxon>Eurotiomycetes</taxon>
        <taxon>Eurotiomycetidae</taxon>
        <taxon>Onygenales</taxon>
        <taxon>Ajellomycetaceae</taxon>
        <taxon>Histoplasma</taxon>
    </lineage>
</organism>
<dbReference type="EMBL" id="GG663364">
    <property type="protein sequence ID" value="EEH10122.1"/>
    <property type="molecule type" value="Genomic_DNA"/>
</dbReference>
<gene>
    <name evidence="2" type="ORF">HCBG_01768</name>
</gene>
<keyword evidence="3" id="KW-1185">Reference proteome</keyword>
<dbReference type="HOGENOM" id="CLU_2026045_0_0_1"/>
<feature type="region of interest" description="Disordered" evidence="1">
    <location>
        <begin position="87"/>
        <end position="122"/>
    </location>
</feature>
<reference evidence="2" key="1">
    <citation type="submission" date="2009-02" db="EMBL/GenBank/DDBJ databases">
        <title>The Genome Sequence of Ajellomyces capsulatus strain G186AR.</title>
        <authorList>
            <consortium name="The Broad Institute Genome Sequencing Platform"/>
            <person name="Champion M."/>
            <person name="Cuomo C."/>
            <person name="Ma L.-J."/>
            <person name="Henn M.R."/>
            <person name="Sil A."/>
            <person name="Goldman B."/>
            <person name="Young S.K."/>
            <person name="Kodira C.D."/>
            <person name="Zeng Q."/>
            <person name="Koehrsen M."/>
            <person name="Alvarado L."/>
            <person name="Berlin A."/>
            <person name="Borenstein D."/>
            <person name="Chen Z."/>
            <person name="Engels R."/>
            <person name="Freedman E."/>
            <person name="Gellesch M."/>
            <person name="Goldberg J."/>
            <person name="Griggs A."/>
            <person name="Gujja S."/>
            <person name="Heiman D."/>
            <person name="Hepburn T."/>
            <person name="Howarth C."/>
            <person name="Jen D."/>
            <person name="Larson L."/>
            <person name="Lewis B."/>
            <person name="Mehta T."/>
            <person name="Park D."/>
            <person name="Pearson M."/>
            <person name="Roberts A."/>
            <person name="Saif S."/>
            <person name="Shea T."/>
            <person name="Shenoy N."/>
            <person name="Sisk P."/>
            <person name="Stolte C."/>
            <person name="Sykes S."/>
            <person name="Walk T."/>
            <person name="White J."/>
            <person name="Yandava C."/>
            <person name="Klein B."/>
            <person name="McEwen J.G."/>
            <person name="Puccia R."/>
            <person name="Goldman G.H."/>
            <person name="Felipe M.S."/>
            <person name="Nino-Vega G."/>
            <person name="San-Blas G."/>
            <person name="Taylor J."/>
            <person name="Mendoza L."/>
            <person name="Galagan J."/>
            <person name="Nusbaum C."/>
            <person name="Birren B."/>
        </authorList>
    </citation>
    <scope>NUCLEOTIDE SEQUENCE</scope>
    <source>
        <strain evidence="2">G186AR</strain>
    </source>
</reference>
<dbReference type="RefSeq" id="XP_045290602.1">
    <property type="nucleotide sequence ID" value="XM_045428817.1"/>
</dbReference>
<dbReference type="Proteomes" id="UP000001631">
    <property type="component" value="Unassembled WGS sequence"/>
</dbReference>